<dbReference type="Proteomes" id="UP000479190">
    <property type="component" value="Unassembled WGS sequence"/>
</dbReference>
<accession>A0A6H5IDP6</accession>
<reference evidence="1 2" key="1">
    <citation type="submission" date="2020-02" db="EMBL/GenBank/DDBJ databases">
        <authorList>
            <person name="Ferguson B K."/>
        </authorList>
    </citation>
    <scope>NUCLEOTIDE SEQUENCE [LARGE SCALE GENOMIC DNA]</scope>
</reference>
<dbReference type="AlphaFoldDB" id="A0A6H5IDP6"/>
<feature type="non-terminal residue" evidence="1">
    <location>
        <position position="91"/>
    </location>
</feature>
<protein>
    <submittedName>
        <fullName evidence="1">Uncharacterized protein</fullName>
    </submittedName>
</protein>
<keyword evidence="2" id="KW-1185">Reference proteome</keyword>
<proteinExistence type="predicted"/>
<evidence type="ECO:0000313" key="2">
    <source>
        <dbReference type="Proteomes" id="UP000479190"/>
    </source>
</evidence>
<name>A0A6H5IDP6_9HYME</name>
<gene>
    <name evidence="1" type="ORF">TBRA_LOCUS7443</name>
</gene>
<sequence length="91" mass="10739">MYTKINTKSARCYGTCSSFIYIRALYIREIIIKLIAFVRCRFLFFFFCFDLVQRSALSSRTTYICTTTIAKNESSLVFLSRLNGFQNEKKR</sequence>
<evidence type="ECO:0000313" key="1">
    <source>
        <dbReference type="EMBL" id="CAB0035551.1"/>
    </source>
</evidence>
<organism evidence="1 2">
    <name type="scientific">Trichogramma brassicae</name>
    <dbReference type="NCBI Taxonomy" id="86971"/>
    <lineage>
        <taxon>Eukaryota</taxon>
        <taxon>Metazoa</taxon>
        <taxon>Ecdysozoa</taxon>
        <taxon>Arthropoda</taxon>
        <taxon>Hexapoda</taxon>
        <taxon>Insecta</taxon>
        <taxon>Pterygota</taxon>
        <taxon>Neoptera</taxon>
        <taxon>Endopterygota</taxon>
        <taxon>Hymenoptera</taxon>
        <taxon>Apocrita</taxon>
        <taxon>Proctotrupomorpha</taxon>
        <taxon>Chalcidoidea</taxon>
        <taxon>Trichogrammatidae</taxon>
        <taxon>Trichogramma</taxon>
    </lineage>
</organism>
<dbReference type="EMBL" id="CADCXV010000794">
    <property type="protein sequence ID" value="CAB0035551.1"/>
    <property type="molecule type" value="Genomic_DNA"/>
</dbReference>